<accession>X1PDH9</accession>
<dbReference type="InterPro" id="IPR050377">
    <property type="entry name" value="Radical_SAM_PqqE_MftC-like"/>
</dbReference>
<evidence type="ECO:0000313" key="1">
    <source>
        <dbReference type="EMBL" id="GAI40516.1"/>
    </source>
</evidence>
<feature type="non-terminal residue" evidence="1">
    <location>
        <position position="147"/>
    </location>
</feature>
<proteinExistence type="predicted"/>
<dbReference type="PANTHER" id="PTHR11228:SF7">
    <property type="entry name" value="PQQA PEPTIDE CYCLASE"/>
    <property type="match status" value="1"/>
</dbReference>
<dbReference type="SUPFAM" id="SSF102114">
    <property type="entry name" value="Radical SAM enzymes"/>
    <property type="match status" value="1"/>
</dbReference>
<dbReference type="Gene3D" id="3.20.20.70">
    <property type="entry name" value="Aldolase class I"/>
    <property type="match status" value="1"/>
</dbReference>
<comment type="caution">
    <text evidence="1">The sequence shown here is derived from an EMBL/GenBank/DDBJ whole genome shotgun (WGS) entry which is preliminary data.</text>
</comment>
<dbReference type="EMBL" id="BARV01033012">
    <property type="protein sequence ID" value="GAI40516.1"/>
    <property type="molecule type" value="Genomic_DNA"/>
</dbReference>
<dbReference type="PANTHER" id="PTHR11228">
    <property type="entry name" value="RADICAL SAM DOMAIN PROTEIN"/>
    <property type="match status" value="1"/>
</dbReference>
<organism evidence="1">
    <name type="scientific">marine sediment metagenome</name>
    <dbReference type="NCBI Taxonomy" id="412755"/>
    <lineage>
        <taxon>unclassified sequences</taxon>
        <taxon>metagenomes</taxon>
        <taxon>ecological metagenomes</taxon>
    </lineage>
</organism>
<sequence length="147" mass="15839">MAAAIKEKHGRVSLTTNAVLLDKAASHEVCRIGVNLVAISVAGARAATNDSLRLGSHLDQICANISYLCQLKPRPKVNLVMQMMKPNMEELPELVTLAARLGADGVVAPNLDYTPTAEVDALKAFAYSPDPHHVELTEEAEKRGKEL</sequence>
<name>X1PDH9_9ZZZZ</name>
<gene>
    <name evidence="1" type="ORF">S06H3_51958</name>
</gene>
<evidence type="ECO:0008006" key="2">
    <source>
        <dbReference type="Google" id="ProtNLM"/>
    </source>
</evidence>
<dbReference type="InterPro" id="IPR013785">
    <property type="entry name" value="Aldolase_TIM"/>
</dbReference>
<protein>
    <recommendedName>
        <fullName evidence="2">Radical SAM core domain-containing protein</fullName>
    </recommendedName>
</protein>
<reference evidence="1" key="1">
    <citation type="journal article" date="2014" name="Front. Microbiol.">
        <title>High frequency of phylogenetically diverse reductive dehalogenase-homologous genes in deep subseafloor sedimentary metagenomes.</title>
        <authorList>
            <person name="Kawai M."/>
            <person name="Futagami T."/>
            <person name="Toyoda A."/>
            <person name="Takaki Y."/>
            <person name="Nishi S."/>
            <person name="Hori S."/>
            <person name="Arai W."/>
            <person name="Tsubouchi T."/>
            <person name="Morono Y."/>
            <person name="Uchiyama I."/>
            <person name="Ito T."/>
            <person name="Fujiyama A."/>
            <person name="Inagaki F."/>
            <person name="Takami H."/>
        </authorList>
    </citation>
    <scope>NUCLEOTIDE SEQUENCE</scope>
    <source>
        <strain evidence="1">Expedition CK06-06</strain>
    </source>
</reference>
<dbReference type="InterPro" id="IPR058240">
    <property type="entry name" value="rSAM_sf"/>
</dbReference>
<dbReference type="AlphaFoldDB" id="X1PDH9"/>